<dbReference type="EMBL" id="CAJVRL010000057">
    <property type="protein sequence ID" value="CAG8954686.1"/>
    <property type="molecule type" value="Genomic_DNA"/>
</dbReference>
<dbReference type="AlphaFoldDB" id="A0A9N9KVS3"/>
<feature type="region of interest" description="Disordered" evidence="1">
    <location>
        <begin position="98"/>
        <end position="164"/>
    </location>
</feature>
<name>A0A9N9KVS3_9HELO</name>
<evidence type="ECO:0000313" key="2">
    <source>
        <dbReference type="EMBL" id="CAG8954686.1"/>
    </source>
</evidence>
<dbReference type="Proteomes" id="UP000696280">
    <property type="component" value="Unassembled WGS sequence"/>
</dbReference>
<feature type="compositionally biased region" description="Basic and acidic residues" evidence="1">
    <location>
        <begin position="142"/>
        <end position="152"/>
    </location>
</feature>
<evidence type="ECO:0000313" key="3">
    <source>
        <dbReference type="Proteomes" id="UP000696280"/>
    </source>
</evidence>
<evidence type="ECO:0000256" key="1">
    <source>
        <dbReference type="SAM" id="MobiDB-lite"/>
    </source>
</evidence>
<accession>A0A9N9KVS3</accession>
<gene>
    <name evidence="2" type="ORF">HYFRA_00004608</name>
</gene>
<organism evidence="2 3">
    <name type="scientific">Hymenoscyphus fraxineus</name>
    <dbReference type="NCBI Taxonomy" id="746836"/>
    <lineage>
        <taxon>Eukaryota</taxon>
        <taxon>Fungi</taxon>
        <taxon>Dikarya</taxon>
        <taxon>Ascomycota</taxon>
        <taxon>Pezizomycotina</taxon>
        <taxon>Leotiomycetes</taxon>
        <taxon>Helotiales</taxon>
        <taxon>Helotiaceae</taxon>
        <taxon>Hymenoscyphus</taxon>
    </lineage>
</organism>
<sequence>MTTMGMAWSGNVEWFLGALDSSEDLVSVVFEPGMSEASRGCPVSCVLVAVRWVIAKVSEEREARDASAAATTTTTAYTDNYSVHDYWRLIELETVNRGARRDPRAENRKKTGAVTDSGVLRRRQACERQRQRSPMFGEEEPQEKHQEAHQADPRQTPSPSTKSLLNELNEMWIEFLGFWSSVEDHPPSLA</sequence>
<proteinExistence type="predicted"/>
<comment type="caution">
    <text evidence="2">The sequence shown here is derived from an EMBL/GenBank/DDBJ whole genome shotgun (WGS) entry which is preliminary data.</text>
</comment>
<keyword evidence="3" id="KW-1185">Reference proteome</keyword>
<feature type="compositionally biased region" description="Polar residues" evidence="1">
    <location>
        <begin position="153"/>
        <end position="164"/>
    </location>
</feature>
<protein>
    <submittedName>
        <fullName evidence="2">Uncharacterized protein</fullName>
    </submittedName>
</protein>
<feature type="compositionally biased region" description="Basic and acidic residues" evidence="1">
    <location>
        <begin position="99"/>
        <end position="109"/>
    </location>
</feature>
<reference evidence="2" key="1">
    <citation type="submission" date="2021-07" db="EMBL/GenBank/DDBJ databases">
        <authorList>
            <person name="Durling M."/>
        </authorList>
    </citation>
    <scope>NUCLEOTIDE SEQUENCE</scope>
</reference>